<evidence type="ECO:0000256" key="5">
    <source>
        <dbReference type="ARBA" id="ARBA00022777"/>
    </source>
</evidence>
<keyword evidence="16" id="KW-1185">Reference proteome</keyword>
<accession>A2G1V2</accession>
<keyword evidence="3" id="KW-0808">Transferase</keyword>
<dbReference type="OrthoDB" id="341578at2759"/>
<dbReference type="InterPro" id="IPR000719">
    <property type="entry name" value="Prot_kinase_dom"/>
</dbReference>
<dbReference type="Proteomes" id="UP000001542">
    <property type="component" value="Unassembled WGS sequence"/>
</dbReference>
<dbReference type="GO" id="GO:0005524">
    <property type="term" value="F:ATP binding"/>
    <property type="evidence" value="ECO:0007669"/>
    <property type="project" value="UniProtKB-UniRule"/>
</dbReference>
<evidence type="ECO:0000256" key="1">
    <source>
        <dbReference type="ARBA" id="ARBA00012513"/>
    </source>
</evidence>
<keyword evidence="5 15" id="KW-0418">Kinase</keyword>
<dbReference type="FunFam" id="1.10.510.10:FF:002922">
    <property type="entry name" value="Eukaryotic translation initiation factor 2-alpha kinase 4-like Protein"/>
    <property type="match status" value="1"/>
</dbReference>
<feature type="binding site" evidence="11">
    <location>
        <position position="256"/>
    </location>
    <ligand>
        <name>ATP</name>
        <dbReference type="ChEBI" id="CHEBI:30616"/>
    </ligand>
</feature>
<organism evidence="15 16">
    <name type="scientific">Trichomonas vaginalis (strain ATCC PRA-98 / G3)</name>
    <dbReference type="NCBI Taxonomy" id="412133"/>
    <lineage>
        <taxon>Eukaryota</taxon>
        <taxon>Metamonada</taxon>
        <taxon>Parabasalia</taxon>
        <taxon>Trichomonadida</taxon>
        <taxon>Trichomonadidae</taxon>
        <taxon>Trichomonas</taxon>
    </lineage>
</organism>
<dbReference type="PROSITE" id="PS50011">
    <property type="entry name" value="PROTEIN_KINASE_DOM"/>
    <property type="match status" value="1"/>
</dbReference>
<feature type="domain" description="RWD" evidence="14">
    <location>
        <begin position="7"/>
        <end position="105"/>
    </location>
</feature>
<gene>
    <name evidence="15" type="ORF">TVAG_074170</name>
</gene>
<comment type="catalytic activity">
    <reaction evidence="9">
        <text>L-threonyl-[protein] + ATP = O-phospho-L-threonyl-[protein] + ADP + H(+)</text>
        <dbReference type="Rhea" id="RHEA:46608"/>
        <dbReference type="Rhea" id="RHEA-COMP:11060"/>
        <dbReference type="Rhea" id="RHEA-COMP:11605"/>
        <dbReference type="ChEBI" id="CHEBI:15378"/>
        <dbReference type="ChEBI" id="CHEBI:30013"/>
        <dbReference type="ChEBI" id="CHEBI:30616"/>
        <dbReference type="ChEBI" id="CHEBI:61977"/>
        <dbReference type="ChEBI" id="CHEBI:456216"/>
        <dbReference type="EC" id="2.7.11.1"/>
    </reaction>
    <physiologicalReaction direction="left-to-right" evidence="9">
        <dbReference type="Rhea" id="RHEA:46609"/>
    </physiologicalReaction>
</comment>
<evidence type="ECO:0000259" key="14">
    <source>
        <dbReference type="PROSITE" id="PS50908"/>
    </source>
</evidence>
<protein>
    <recommendedName>
        <fullName evidence="1">non-specific serine/threonine protein kinase</fullName>
        <ecNumber evidence="1">2.7.11.1</ecNumber>
    </recommendedName>
</protein>
<feature type="compositionally biased region" description="Acidic residues" evidence="12">
    <location>
        <begin position="309"/>
        <end position="321"/>
    </location>
</feature>
<dbReference type="Gene3D" id="3.30.200.20">
    <property type="entry name" value="Phosphorylase Kinase, domain 1"/>
    <property type="match status" value="1"/>
</dbReference>
<dbReference type="EMBL" id="DS114257">
    <property type="protein sequence ID" value="EAX88860.1"/>
    <property type="molecule type" value="Genomic_DNA"/>
</dbReference>
<evidence type="ECO:0000256" key="6">
    <source>
        <dbReference type="ARBA" id="ARBA00022840"/>
    </source>
</evidence>
<dbReference type="Gene3D" id="1.10.510.10">
    <property type="entry name" value="Transferase(Phosphotransferase) domain 1"/>
    <property type="match status" value="1"/>
</dbReference>
<keyword evidence="6 11" id="KW-0067">ATP-binding</keyword>
<evidence type="ECO:0000256" key="4">
    <source>
        <dbReference type="ARBA" id="ARBA00022741"/>
    </source>
</evidence>
<evidence type="ECO:0000256" key="10">
    <source>
        <dbReference type="ARBA" id="ARBA00048977"/>
    </source>
</evidence>
<dbReference type="SUPFAM" id="SSF56112">
    <property type="entry name" value="Protein kinase-like (PK-like)"/>
    <property type="match status" value="1"/>
</dbReference>
<dbReference type="InterPro" id="IPR017441">
    <property type="entry name" value="Protein_kinase_ATP_BS"/>
</dbReference>
<feature type="domain" description="Protein kinase" evidence="13">
    <location>
        <begin position="226"/>
        <end position="737"/>
    </location>
</feature>
<reference evidence="15" key="1">
    <citation type="submission" date="2006-10" db="EMBL/GenBank/DDBJ databases">
        <authorList>
            <person name="Amadeo P."/>
            <person name="Zhao Q."/>
            <person name="Wortman J."/>
            <person name="Fraser-Liggett C."/>
            <person name="Carlton J."/>
        </authorList>
    </citation>
    <scope>NUCLEOTIDE SEQUENCE</scope>
    <source>
        <strain evidence="15">G3</strain>
    </source>
</reference>
<dbReference type="InterPro" id="IPR011009">
    <property type="entry name" value="Kinase-like_dom_sf"/>
</dbReference>
<dbReference type="KEGG" id="tva:4746526"/>
<dbReference type="VEuPathDB" id="TrichDB:TVAGG3_0570050"/>
<sequence>MNPEAEKEYSTLTAFVPPESISKPTFDSIRMNISGTDLKFDLTFTIPAKYPETPLSIDVQLDPSYRDKSKSKSILDYLNKKNQELVGFNSIIPLYFEAKNVASSSSSLVSNKQAITFNSTPRKSPLLINSVTETAVPKNINVPLLVYLFHTAVTRQSDDSEKDFNRTLSTLKQLGLISNVKIDTLLQEMKPLNENPVLQDFLQIKTSPNMVERIKNLKDSRILQDFVKINNLGKGGYGSVIEARKKADDDRHYAVKCIPLASLAEVKEMKREVAFLSKFQHRYIVNFYSSWVESVTEDAAKEIKKTFDLADEEEEETDDSGDTTTVSRSRSFNTTPRSPRSVRRNDDSGSTTSITGEIVEKINELMNNHADFSSDSETQQTDKFHTFIKSDNESDSKSEYEEEDIPIEDASNSSNDGEAGLIGSSPPNADNQQIQMIFDHSTDLNDEKEKEEEEEEEEETIYMEEDLPDDFFEQGDDSDFCNGAIDEQEEPPLIDLLTDSPCARSKSDSSGRILLPKTFPSLSDSKSKKSKKSKKQHFLFIQMELCSQSTLKDLMSDKSFFETAPKLEESKQWRICREILEALSYIHQSKVIHRDLKPQNIFIDDKNDVKLGDFGLSRLIEAKKSLKLGDVDELAKEATGTAQGSFPYTAPEITKGKKYDKKSDMYSFGIIFFEIWCYFPTQMERRKILFDLIDNKQFPPQMMTDDFKLQREIILNLLDEPEKRQTCEQLLEKMPLYDISNEDVTEMVRAITSNDLGQNPNLNRMMMMFFPKQKSDEFKTTFSQQIGLDLQKSERFAQAIDQIHELADIYGSQMIAPPIVENLTADFDDEVQVLTDSGCLLSLRTNLWRYLSKYAICSLKDNEKETEEKRVYQVSHVVKQIDKIFNEDIFVIYNVIFQNSKQETLYLLECLNFIADLVEKICPSKVEKGCILHSKIIVSNTWIARFKADNKWKQVVDYITTKNEELIKSAPVISSMKNFKPEYSEMEDTVENTTLEFMSAIEALKIVETVEFDLLDEAVIKGNDLNARLLIDDQEVCSVGDFCSKIISDLKKYEQNLQKEVNVVSMITSMPNLVRISDQMEVTGKIMIVPAYGDIESSPEKWGEPSNFNWLKYYSEETKLASKLRDSGFVVGIADKNCISMSQMIERASSEGFDFFVVLEFKKKANCSWISKIILKNNEEFKSETREKIEKVIKEEWTDMTFKYFSLQR</sequence>
<reference evidence="15" key="2">
    <citation type="journal article" date="2007" name="Science">
        <title>Draft genome sequence of the sexually transmitted pathogen Trichomonas vaginalis.</title>
        <authorList>
            <person name="Carlton J.M."/>
            <person name="Hirt R.P."/>
            <person name="Silva J.C."/>
            <person name="Delcher A.L."/>
            <person name="Schatz M."/>
            <person name="Zhao Q."/>
            <person name="Wortman J.R."/>
            <person name="Bidwell S.L."/>
            <person name="Alsmark U.C.M."/>
            <person name="Besteiro S."/>
            <person name="Sicheritz-Ponten T."/>
            <person name="Noel C.J."/>
            <person name="Dacks J.B."/>
            <person name="Foster P.G."/>
            <person name="Simillion C."/>
            <person name="Van de Peer Y."/>
            <person name="Miranda-Saavedra D."/>
            <person name="Barton G.J."/>
            <person name="Westrop G.D."/>
            <person name="Mueller S."/>
            <person name="Dessi D."/>
            <person name="Fiori P.L."/>
            <person name="Ren Q."/>
            <person name="Paulsen I."/>
            <person name="Zhang H."/>
            <person name="Bastida-Corcuera F.D."/>
            <person name="Simoes-Barbosa A."/>
            <person name="Brown M.T."/>
            <person name="Hayes R.D."/>
            <person name="Mukherjee M."/>
            <person name="Okumura C.Y."/>
            <person name="Schneider R."/>
            <person name="Smith A.J."/>
            <person name="Vanacova S."/>
            <person name="Villalvazo M."/>
            <person name="Haas B.J."/>
            <person name="Pertea M."/>
            <person name="Feldblyum T.V."/>
            <person name="Utterback T.R."/>
            <person name="Shu C.L."/>
            <person name="Osoegawa K."/>
            <person name="de Jong P.J."/>
            <person name="Hrdy I."/>
            <person name="Horvathova L."/>
            <person name="Zubacova Z."/>
            <person name="Dolezal P."/>
            <person name="Malik S.B."/>
            <person name="Logsdon J.M. Jr."/>
            <person name="Henze K."/>
            <person name="Gupta A."/>
            <person name="Wang C.C."/>
            <person name="Dunne R.L."/>
            <person name="Upcroft J.A."/>
            <person name="Upcroft P."/>
            <person name="White O."/>
            <person name="Salzberg S.L."/>
            <person name="Tang P."/>
            <person name="Chiu C.-H."/>
            <person name="Lee Y.-S."/>
            <person name="Embley T.M."/>
            <person name="Coombs G.H."/>
            <person name="Mottram J.C."/>
            <person name="Tachezy J."/>
            <person name="Fraser-Liggett C.M."/>
            <person name="Johnson P.J."/>
        </authorList>
    </citation>
    <scope>NUCLEOTIDE SEQUENCE [LARGE SCALE GENOMIC DNA]</scope>
    <source>
        <strain evidence="15">G3</strain>
    </source>
</reference>
<evidence type="ECO:0000256" key="2">
    <source>
        <dbReference type="ARBA" id="ARBA00022527"/>
    </source>
</evidence>
<evidence type="ECO:0000256" key="11">
    <source>
        <dbReference type="PROSITE-ProRule" id="PRU10141"/>
    </source>
</evidence>
<dbReference type="GO" id="GO:0005737">
    <property type="term" value="C:cytoplasm"/>
    <property type="evidence" value="ECO:0000318"/>
    <property type="project" value="GO_Central"/>
</dbReference>
<evidence type="ECO:0000313" key="16">
    <source>
        <dbReference type="Proteomes" id="UP000001542"/>
    </source>
</evidence>
<dbReference type="InParanoid" id="A2G1V2"/>
<feature type="compositionally biased region" description="Polar residues" evidence="12">
    <location>
        <begin position="425"/>
        <end position="435"/>
    </location>
</feature>
<keyword evidence="2" id="KW-0723">Serine/threonine-protein kinase</keyword>
<dbReference type="eggNOG" id="KOG1033">
    <property type="taxonomic scope" value="Eukaryota"/>
</dbReference>
<evidence type="ECO:0000256" key="9">
    <source>
        <dbReference type="ARBA" id="ARBA00048659"/>
    </source>
</evidence>
<dbReference type="GO" id="GO:0005634">
    <property type="term" value="C:nucleus"/>
    <property type="evidence" value="ECO:0000318"/>
    <property type="project" value="GO_Central"/>
</dbReference>
<dbReference type="PANTHER" id="PTHR11042:SF160">
    <property type="entry name" value="EUKARYOTIC TRANSLATION INITIATION FACTOR 2-ALPHA KINASE 1"/>
    <property type="match status" value="1"/>
</dbReference>
<dbReference type="GO" id="GO:0004694">
    <property type="term" value="F:eukaryotic translation initiation factor 2alpha kinase activity"/>
    <property type="evidence" value="ECO:0000318"/>
    <property type="project" value="GO_Central"/>
</dbReference>
<evidence type="ECO:0000256" key="8">
    <source>
        <dbReference type="ARBA" id="ARBA00037982"/>
    </source>
</evidence>
<dbReference type="AlphaFoldDB" id="A2G1V2"/>
<feature type="region of interest" description="Disordered" evidence="12">
    <location>
        <begin position="306"/>
        <end position="353"/>
    </location>
</feature>
<keyword evidence="4 11" id="KW-0547">Nucleotide-binding</keyword>
<dbReference type="PANTHER" id="PTHR11042">
    <property type="entry name" value="EUKARYOTIC TRANSLATION INITIATION FACTOR 2-ALPHA KINASE EIF2-ALPHA KINASE -RELATED"/>
    <property type="match status" value="1"/>
</dbReference>
<dbReference type="InterPro" id="IPR006575">
    <property type="entry name" value="RWD_dom"/>
</dbReference>
<dbReference type="InterPro" id="IPR008271">
    <property type="entry name" value="Ser/Thr_kinase_AS"/>
</dbReference>
<dbReference type="EC" id="2.7.11.1" evidence="1"/>
<evidence type="ECO:0000256" key="12">
    <source>
        <dbReference type="SAM" id="MobiDB-lite"/>
    </source>
</evidence>
<dbReference type="SMART" id="SM00220">
    <property type="entry name" value="S_TKc"/>
    <property type="match status" value="1"/>
</dbReference>
<feature type="compositionally biased region" description="Basic and acidic residues" evidence="12">
    <location>
        <begin position="387"/>
        <end position="399"/>
    </location>
</feature>
<dbReference type="PROSITE" id="PS00107">
    <property type="entry name" value="PROTEIN_KINASE_ATP"/>
    <property type="match status" value="1"/>
</dbReference>
<dbReference type="RefSeq" id="XP_001301790.1">
    <property type="nucleotide sequence ID" value="XM_001301789.1"/>
</dbReference>
<feature type="region of interest" description="Disordered" evidence="12">
    <location>
        <begin position="499"/>
        <end position="530"/>
    </location>
</feature>
<evidence type="ECO:0000256" key="7">
    <source>
        <dbReference type="ARBA" id="ARBA00023193"/>
    </source>
</evidence>
<name>A2G1V2_TRIV3</name>
<dbReference type="PROSITE" id="PS00108">
    <property type="entry name" value="PROTEIN_KINASE_ST"/>
    <property type="match status" value="1"/>
</dbReference>
<dbReference type="STRING" id="5722.A2G1V2"/>
<dbReference type="InterPro" id="IPR050339">
    <property type="entry name" value="CC_SR_Kinase"/>
</dbReference>
<feature type="compositionally biased region" description="Acidic residues" evidence="12">
    <location>
        <begin position="449"/>
        <end position="461"/>
    </location>
</feature>
<evidence type="ECO:0000256" key="3">
    <source>
        <dbReference type="ARBA" id="ARBA00022679"/>
    </source>
</evidence>
<evidence type="ECO:0000313" key="15">
    <source>
        <dbReference type="EMBL" id="EAX88860.1"/>
    </source>
</evidence>
<dbReference type="GO" id="GO:0017148">
    <property type="term" value="P:negative regulation of translation"/>
    <property type="evidence" value="ECO:0007669"/>
    <property type="project" value="UniProtKB-KW"/>
</dbReference>
<dbReference type="Pfam" id="PF00069">
    <property type="entry name" value="Pkinase"/>
    <property type="match status" value="2"/>
</dbReference>
<comment type="similarity">
    <text evidence="8">Belongs to the protein kinase superfamily. Ser/Thr protein kinase family. GCN2 subfamily.</text>
</comment>
<feature type="compositionally biased region" description="Polar residues" evidence="12">
    <location>
        <begin position="326"/>
        <end position="338"/>
    </location>
</feature>
<dbReference type="VEuPathDB" id="TrichDB:TVAG_074170"/>
<evidence type="ECO:0000259" key="13">
    <source>
        <dbReference type="PROSITE" id="PS50011"/>
    </source>
</evidence>
<feature type="region of interest" description="Disordered" evidence="12">
    <location>
        <begin position="387"/>
        <end position="461"/>
    </location>
</feature>
<keyword evidence="7" id="KW-0652">Protein synthesis inhibitor</keyword>
<dbReference type="FunFam" id="3.30.200.20:FF:001893">
    <property type="match status" value="1"/>
</dbReference>
<proteinExistence type="inferred from homology"/>
<dbReference type="PROSITE" id="PS50908">
    <property type="entry name" value="RWD"/>
    <property type="match status" value="1"/>
</dbReference>
<comment type="catalytic activity">
    <reaction evidence="10">
        <text>L-seryl-[protein] + ATP = O-phospho-L-seryl-[protein] + ADP + H(+)</text>
        <dbReference type="Rhea" id="RHEA:17989"/>
        <dbReference type="Rhea" id="RHEA-COMP:9863"/>
        <dbReference type="Rhea" id="RHEA-COMP:11604"/>
        <dbReference type="ChEBI" id="CHEBI:15378"/>
        <dbReference type="ChEBI" id="CHEBI:29999"/>
        <dbReference type="ChEBI" id="CHEBI:30616"/>
        <dbReference type="ChEBI" id="CHEBI:83421"/>
        <dbReference type="ChEBI" id="CHEBI:456216"/>
        <dbReference type="EC" id="2.7.11.1"/>
    </reaction>
    <physiologicalReaction direction="left-to-right" evidence="10">
        <dbReference type="Rhea" id="RHEA:17990"/>
    </physiologicalReaction>
</comment>